<gene>
    <name evidence="2" type="primary">higA</name>
    <name evidence="2" type="ORF">Lade_0903</name>
    <name evidence="3" type="ORF">NCTC12735_00461</name>
</gene>
<dbReference type="PATRIC" id="fig|45056.6.peg.934"/>
<dbReference type="Gene3D" id="1.10.260.40">
    <property type="entry name" value="lambda repressor-like DNA-binding domains"/>
    <property type="match status" value="1"/>
</dbReference>
<dbReference type="EMBL" id="LR134418">
    <property type="protein sequence ID" value="VEH84841.1"/>
    <property type="molecule type" value="Genomic_DNA"/>
</dbReference>
<geneLocation type="plasmid" evidence="3 5">
    <name>9</name>
</geneLocation>
<sequence>MTALAYNDYLEETIQHWKHISPIIHDPQNDDEYEKLASMLDQLLDVVGDNESHDLMGLVDVISHMITMYDENHDEQLQKGSGIDALKFLMEQHGLDQSDLKDEIGSQGVVSEILNGKRQLNLSHIKKLAKRFHVTPATFID</sequence>
<dbReference type="SMART" id="SM00530">
    <property type="entry name" value="HTH_XRE"/>
    <property type="match status" value="1"/>
</dbReference>
<dbReference type="Proteomes" id="UP000281170">
    <property type="component" value="Plasmid 9"/>
</dbReference>
<reference evidence="3 5" key="2">
    <citation type="submission" date="2018-12" db="EMBL/GenBank/DDBJ databases">
        <authorList>
            <consortium name="Pathogen Informatics"/>
        </authorList>
    </citation>
    <scope>NUCLEOTIDE SEQUENCE [LARGE SCALE GENOMIC DNA]</scope>
    <source>
        <strain evidence="3 5">NCTC12735</strain>
        <plasmid evidence="5">9</plasmid>
    </source>
</reference>
<dbReference type="STRING" id="45056.Lade_0903"/>
<dbReference type="InterPro" id="IPR010982">
    <property type="entry name" value="Lambda_DNA-bd_dom_sf"/>
</dbReference>
<dbReference type="OrthoDB" id="5771335at2"/>
<dbReference type="SUPFAM" id="SSF47413">
    <property type="entry name" value="lambda repressor-like DNA-binding domains"/>
    <property type="match status" value="1"/>
</dbReference>
<dbReference type="Pfam" id="PF01381">
    <property type="entry name" value="HTH_3"/>
    <property type="match status" value="1"/>
</dbReference>
<evidence type="ECO:0000259" key="1">
    <source>
        <dbReference type="PROSITE" id="PS50943"/>
    </source>
</evidence>
<dbReference type="KEGG" id="ladl:NCTC12735_00461"/>
<evidence type="ECO:0000313" key="4">
    <source>
        <dbReference type="Proteomes" id="UP000054859"/>
    </source>
</evidence>
<dbReference type="GO" id="GO:0001046">
    <property type="term" value="F:core promoter sequence-specific DNA binding"/>
    <property type="evidence" value="ECO:0007669"/>
    <property type="project" value="TreeGrafter"/>
</dbReference>
<feature type="domain" description="HTH cro/C1-type" evidence="1">
    <location>
        <begin position="86"/>
        <end position="139"/>
    </location>
</feature>
<dbReference type="CDD" id="cd00093">
    <property type="entry name" value="HTH_XRE"/>
    <property type="match status" value="1"/>
</dbReference>
<dbReference type="InterPro" id="IPR001387">
    <property type="entry name" value="Cro/C1-type_HTH"/>
</dbReference>
<evidence type="ECO:0000313" key="5">
    <source>
        <dbReference type="Proteomes" id="UP000281170"/>
    </source>
</evidence>
<dbReference type="PROSITE" id="PS50943">
    <property type="entry name" value="HTH_CROC1"/>
    <property type="match status" value="1"/>
</dbReference>
<dbReference type="EMBL" id="LNKA01000001">
    <property type="protein sequence ID" value="KTC66245.1"/>
    <property type="molecule type" value="Genomic_DNA"/>
</dbReference>
<dbReference type="PANTHER" id="PTHR40455:SF1">
    <property type="entry name" value="ANTITOXIN HIGA"/>
    <property type="match status" value="1"/>
</dbReference>
<evidence type="ECO:0000313" key="2">
    <source>
        <dbReference type="EMBL" id="KTC66245.1"/>
    </source>
</evidence>
<protein>
    <submittedName>
        <fullName evidence="2">Antitoxin HigA</fullName>
    </submittedName>
</protein>
<organism evidence="2 4">
    <name type="scientific">Legionella adelaidensis</name>
    <dbReference type="NCBI Taxonomy" id="45056"/>
    <lineage>
        <taxon>Bacteria</taxon>
        <taxon>Pseudomonadati</taxon>
        <taxon>Pseudomonadota</taxon>
        <taxon>Gammaproteobacteria</taxon>
        <taxon>Legionellales</taxon>
        <taxon>Legionellaceae</taxon>
        <taxon>Legionella</taxon>
    </lineage>
</organism>
<dbReference type="PANTHER" id="PTHR40455">
    <property type="entry name" value="ANTITOXIN HIGA"/>
    <property type="match status" value="1"/>
</dbReference>
<dbReference type="RefSeq" id="WP_058461936.1">
    <property type="nucleotide sequence ID" value="NZ_CAAAHS010000002.1"/>
</dbReference>
<name>A0A0W0R5D5_9GAMM</name>
<keyword evidence="3" id="KW-0614">Plasmid</keyword>
<dbReference type="Proteomes" id="UP000054859">
    <property type="component" value="Unassembled WGS sequence"/>
</dbReference>
<dbReference type="GO" id="GO:0006355">
    <property type="term" value="P:regulation of DNA-templated transcription"/>
    <property type="evidence" value="ECO:0007669"/>
    <property type="project" value="InterPro"/>
</dbReference>
<proteinExistence type="predicted"/>
<dbReference type="InterPro" id="IPR039060">
    <property type="entry name" value="Antitox_HigA"/>
</dbReference>
<accession>A0A0W0R5D5</accession>
<keyword evidence="4" id="KW-1185">Reference proteome</keyword>
<dbReference type="AlphaFoldDB" id="A0A0W0R5D5"/>
<evidence type="ECO:0000313" key="3">
    <source>
        <dbReference type="EMBL" id="VEH84841.1"/>
    </source>
</evidence>
<reference evidence="2 4" key="1">
    <citation type="submission" date="2015-11" db="EMBL/GenBank/DDBJ databases">
        <title>Identification of large and diverse effector repertoires of 38 Legionella species.</title>
        <authorList>
            <person name="Burstein D."/>
            <person name="Amaro F."/>
            <person name="Zusman T."/>
            <person name="Lifshitz Z."/>
            <person name="Cohen O."/>
            <person name="Gilbert J.A."/>
            <person name="Pupko T."/>
            <person name="Shuman H.A."/>
            <person name="Segal G."/>
        </authorList>
    </citation>
    <scope>NUCLEOTIDE SEQUENCE [LARGE SCALE GENOMIC DNA]</scope>
    <source>
        <strain evidence="2 4">1762-AUS-E</strain>
    </source>
</reference>